<evidence type="ECO:0000259" key="5">
    <source>
        <dbReference type="Pfam" id="PF00732"/>
    </source>
</evidence>
<feature type="binding site" evidence="3">
    <location>
        <position position="105"/>
    </location>
    <ligand>
        <name>FAD</name>
        <dbReference type="ChEBI" id="CHEBI:57692"/>
    </ligand>
</feature>
<feature type="active site" description="Proton donor" evidence="2">
    <location>
        <position position="515"/>
    </location>
</feature>
<feature type="domain" description="Glucose-methanol-choline oxidoreductase C-terminal" evidence="6">
    <location>
        <begin position="433"/>
        <end position="562"/>
    </location>
</feature>
<feature type="active site" description="Proton acceptor" evidence="2">
    <location>
        <position position="553"/>
    </location>
</feature>
<dbReference type="InterPro" id="IPR012132">
    <property type="entry name" value="GMC_OxRdtase"/>
</dbReference>
<dbReference type="InterPro" id="IPR007867">
    <property type="entry name" value="GMC_OxRtase_C"/>
</dbReference>
<dbReference type="PIRSF" id="PIRSF000137">
    <property type="entry name" value="Alcohol_oxidase"/>
    <property type="match status" value="1"/>
</dbReference>
<comment type="similarity">
    <text evidence="1">Belongs to the GMC oxidoreductase family.</text>
</comment>
<evidence type="ECO:0008006" key="9">
    <source>
        <dbReference type="Google" id="ProtNLM"/>
    </source>
</evidence>
<evidence type="ECO:0000256" key="1">
    <source>
        <dbReference type="ARBA" id="ARBA00010790"/>
    </source>
</evidence>
<feature type="signal peptide" evidence="4">
    <location>
        <begin position="1"/>
        <end position="16"/>
    </location>
</feature>
<organism evidence="7 8">
    <name type="scientific">Peltaster fructicola</name>
    <dbReference type="NCBI Taxonomy" id="286661"/>
    <lineage>
        <taxon>Eukaryota</taxon>
        <taxon>Fungi</taxon>
        <taxon>Dikarya</taxon>
        <taxon>Ascomycota</taxon>
        <taxon>Pezizomycotina</taxon>
        <taxon>Dothideomycetes</taxon>
        <taxon>Dothideomycetes incertae sedis</taxon>
        <taxon>Peltaster</taxon>
    </lineage>
</organism>
<name>A0A6H0XWY0_9PEZI</name>
<dbReference type="PANTHER" id="PTHR11552:SF111">
    <property type="entry name" value="GLUCOSE-METHANOL-CHOLINE OXIDOREDUCTASE N-TERMINAL DOMAIN-CONTAINING PROTEIN"/>
    <property type="match status" value="1"/>
</dbReference>
<dbReference type="SUPFAM" id="SSF51905">
    <property type="entry name" value="FAD/NAD(P)-binding domain"/>
    <property type="match status" value="1"/>
</dbReference>
<sequence>MYRSLFLLALARAILGAPLQEAASSKAVDYVIIGGGPAGFVLVEAISRNASKTVVLLEAGPDGINDTGINTPALYPTLNQYVWNYTVIPDPGLAGNTPQLNQGRVFGGGGGVNGMAYCRGSESLFDDWATASGNKGLAWKSMLEAFKETSHYSSEHGVYDDYVNTTAYGNGPIEISRSTGTGTTNFDKPFGQALQSQLSLPEVDLTDGHGIGVDYGLSNIWTSNRTRSYGRNTFGALAAARPNVKLLSGAWAHHIGFSGKTATNVTYLDLKKKVNTTLVAREIIISGGAINTPKLLLQNGIGPSSTLNKYKIPVVADIPAVGQNLWDHLFPIVEVKVPDDILTVWQWADNATEKAIAQQQYAQNHSGPLSWDNGLVYGAFRVPDSVFDGVNGSHYVNLQKDRPHVLIEYSTVPFFSGVANQSVVTAWASLVQPEAAGYVSISSTDFHTDPVIQSNYYGSPADKKAIFWAYKKLRAIMSSSALSSVVETELYPGPNVQTDDQIWNAIQQQSFSFHHPMGTVAIGKALDSNWRLKGLKGIRVVDSSAFPYATTCHPHASVYALAVVAARDIVAADHY</sequence>
<dbReference type="Pfam" id="PF00732">
    <property type="entry name" value="GMC_oxred_N"/>
    <property type="match status" value="1"/>
</dbReference>
<evidence type="ECO:0000256" key="4">
    <source>
        <dbReference type="SAM" id="SignalP"/>
    </source>
</evidence>
<dbReference type="Gene3D" id="3.30.560.10">
    <property type="entry name" value="Glucose Oxidase, domain 3"/>
    <property type="match status" value="1"/>
</dbReference>
<feature type="domain" description="Glucose-methanol-choline oxidoreductase N-terminal" evidence="5">
    <location>
        <begin position="29"/>
        <end position="329"/>
    </location>
</feature>
<dbReference type="SUPFAM" id="SSF54373">
    <property type="entry name" value="FAD-linked reductases, C-terminal domain"/>
    <property type="match status" value="1"/>
</dbReference>
<evidence type="ECO:0000313" key="7">
    <source>
        <dbReference type="EMBL" id="QIW99252.1"/>
    </source>
</evidence>
<keyword evidence="3" id="KW-0285">Flavoprotein</keyword>
<keyword evidence="4" id="KW-0732">Signal</keyword>
<dbReference type="InterPro" id="IPR000172">
    <property type="entry name" value="GMC_OxRdtase_N"/>
</dbReference>
<protein>
    <recommendedName>
        <fullName evidence="9">Glucose-methanol-choline oxidoreductase N-terminal domain-containing protein</fullName>
    </recommendedName>
</protein>
<gene>
    <name evidence="7" type="ORF">AMS68_004770</name>
</gene>
<dbReference type="PANTHER" id="PTHR11552">
    <property type="entry name" value="GLUCOSE-METHANOL-CHOLINE GMC OXIDOREDUCTASE"/>
    <property type="match status" value="1"/>
</dbReference>
<reference evidence="7 8" key="1">
    <citation type="journal article" date="2016" name="Sci. Rep.">
        <title>Peltaster fructicola genome reveals evolution from an invasive phytopathogen to an ectophytic parasite.</title>
        <authorList>
            <person name="Xu C."/>
            <person name="Chen H."/>
            <person name="Gleason M.L."/>
            <person name="Xu J.R."/>
            <person name="Liu H."/>
            <person name="Zhang R."/>
            <person name="Sun G."/>
        </authorList>
    </citation>
    <scope>NUCLEOTIDE SEQUENCE [LARGE SCALE GENOMIC DNA]</scope>
    <source>
        <strain evidence="7 8">LNHT1506</strain>
    </source>
</reference>
<evidence type="ECO:0000256" key="2">
    <source>
        <dbReference type="PIRSR" id="PIRSR000137-1"/>
    </source>
</evidence>
<evidence type="ECO:0000256" key="3">
    <source>
        <dbReference type="PIRSR" id="PIRSR000137-2"/>
    </source>
</evidence>
<dbReference type="OrthoDB" id="269227at2759"/>
<dbReference type="Proteomes" id="UP000503462">
    <property type="component" value="Chromosome 3"/>
</dbReference>
<dbReference type="Gene3D" id="3.50.50.60">
    <property type="entry name" value="FAD/NAD(P)-binding domain"/>
    <property type="match status" value="1"/>
</dbReference>
<evidence type="ECO:0000313" key="8">
    <source>
        <dbReference type="Proteomes" id="UP000503462"/>
    </source>
</evidence>
<dbReference type="InterPro" id="IPR036188">
    <property type="entry name" value="FAD/NAD-bd_sf"/>
</dbReference>
<comment type="cofactor">
    <cofactor evidence="3">
        <name>FAD</name>
        <dbReference type="ChEBI" id="CHEBI:57692"/>
    </cofactor>
</comment>
<accession>A0A6H0XWY0</accession>
<keyword evidence="3" id="KW-0274">FAD</keyword>
<proteinExistence type="inferred from homology"/>
<dbReference type="GO" id="GO:0016614">
    <property type="term" value="F:oxidoreductase activity, acting on CH-OH group of donors"/>
    <property type="evidence" value="ECO:0007669"/>
    <property type="project" value="InterPro"/>
</dbReference>
<dbReference type="EMBL" id="CP051141">
    <property type="protein sequence ID" value="QIW99252.1"/>
    <property type="molecule type" value="Genomic_DNA"/>
</dbReference>
<dbReference type="Pfam" id="PF05199">
    <property type="entry name" value="GMC_oxred_C"/>
    <property type="match status" value="1"/>
</dbReference>
<keyword evidence="8" id="KW-1185">Reference proteome</keyword>
<dbReference type="AlphaFoldDB" id="A0A6H0XWY0"/>
<feature type="chain" id="PRO_5026278718" description="Glucose-methanol-choline oxidoreductase N-terminal domain-containing protein" evidence="4">
    <location>
        <begin position="17"/>
        <end position="575"/>
    </location>
</feature>
<evidence type="ECO:0000259" key="6">
    <source>
        <dbReference type="Pfam" id="PF05199"/>
    </source>
</evidence>
<dbReference type="GO" id="GO:0050660">
    <property type="term" value="F:flavin adenine dinucleotide binding"/>
    <property type="evidence" value="ECO:0007669"/>
    <property type="project" value="InterPro"/>
</dbReference>